<dbReference type="AlphaFoldDB" id="A0A2S6II36"/>
<protein>
    <submittedName>
        <fullName evidence="2">Uncharacterized protein</fullName>
    </submittedName>
</protein>
<gene>
    <name evidence="2" type="ORF">CLV92_109157</name>
</gene>
<dbReference type="EMBL" id="PTJD01000009">
    <property type="protein sequence ID" value="PPK93879.1"/>
    <property type="molecule type" value="Genomic_DNA"/>
</dbReference>
<evidence type="ECO:0000256" key="1">
    <source>
        <dbReference type="SAM" id="MobiDB-lite"/>
    </source>
</evidence>
<comment type="caution">
    <text evidence="2">The sequence shown here is derived from an EMBL/GenBank/DDBJ whole genome shotgun (WGS) entry which is preliminary data.</text>
</comment>
<name>A0A2S6II36_9ACTN</name>
<feature type="region of interest" description="Disordered" evidence="1">
    <location>
        <begin position="43"/>
        <end position="67"/>
    </location>
</feature>
<accession>A0A2S6II36</accession>
<evidence type="ECO:0000313" key="3">
    <source>
        <dbReference type="Proteomes" id="UP000239485"/>
    </source>
</evidence>
<keyword evidence="3" id="KW-1185">Reference proteome</keyword>
<dbReference type="Proteomes" id="UP000239485">
    <property type="component" value="Unassembled WGS sequence"/>
</dbReference>
<organism evidence="2 3">
    <name type="scientific">Kineococcus xinjiangensis</name>
    <dbReference type="NCBI Taxonomy" id="512762"/>
    <lineage>
        <taxon>Bacteria</taxon>
        <taxon>Bacillati</taxon>
        <taxon>Actinomycetota</taxon>
        <taxon>Actinomycetes</taxon>
        <taxon>Kineosporiales</taxon>
        <taxon>Kineosporiaceae</taxon>
        <taxon>Kineococcus</taxon>
    </lineage>
</organism>
<sequence>MAEDGRRARDDRDVPYYYRRPRSRHRWVDAVLEAWFAFVGPAQGVTDRTPQRGPRTPEEAAAGYGDWERVTAPDGRTFLVPRSGDAPRE</sequence>
<proteinExistence type="predicted"/>
<evidence type="ECO:0000313" key="2">
    <source>
        <dbReference type="EMBL" id="PPK93879.1"/>
    </source>
</evidence>
<dbReference type="OrthoDB" id="370725at2"/>
<dbReference type="RefSeq" id="WP_158257242.1">
    <property type="nucleotide sequence ID" value="NZ_PTJD01000009.1"/>
</dbReference>
<reference evidence="2 3" key="1">
    <citation type="submission" date="2018-02" db="EMBL/GenBank/DDBJ databases">
        <title>Genomic Encyclopedia of Archaeal and Bacterial Type Strains, Phase II (KMG-II): from individual species to whole genera.</title>
        <authorList>
            <person name="Goeker M."/>
        </authorList>
    </citation>
    <scope>NUCLEOTIDE SEQUENCE [LARGE SCALE GENOMIC DNA]</scope>
    <source>
        <strain evidence="2 3">DSM 22857</strain>
    </source>
</reference>